<comment type="function">
    <text evidence="4">Regulates the transcription of the pyrimidine nucleotide (pyr) operon in response to exogenous pyrimidines.</text>
</comment>
<keyword evidence="4" id="KW-0808">Transferase</keyword>
<dbReference type="PANTHER" id="PTHR11608">
    <property type="entry name" value="BIFUNCTIONAL PROTEIN PYRR"/>
    <property type="match status" value="1"/>
</dbReference>
<keyword evidence="4" id="KW-0328">Glycosyltransferase</keyword>
<sequence length="170" mass="18912">MSQAVDIDNTLKQLADALRRHLDRRGIDQPLMIGIHSGGVWVAQRLHELLGLKEPLGHLDISFYRDDFSRIGMNPQVKPSHLPFNVDDRHVILVDDVLYTGRTIRAALNEIFDYGRPAAVSLAVLVDRGDRELPIAADVTGLKMELAPGENVKLKGPDPLRLVVARKEGQ</sequence>
<dbReference type="NCBIfam" id="NF003549">
    <property type="entry name" value="PRK05205.1-5"/>
    <property type="match status" value="1"/>
</dbReference>
<feature type="short sequence motif" description="PRPP-binding" evidence="4">
    <location>
        <begin position="91"/>
        <end position="103"/>
    </location>
</feature>
<dbReference type="Gene3D" id="3.40.50.2020">
    <property type="match status" value="1"/>
</dbReference>
<proteinExistence type="inferred from homology"/>
<dbReference type="Pfam" id="PF00156">
    <property type="entry name" value="Pribosyltran"/>
    <property type="match status" value="1"/>
</dbReference>
<feature type="domain" description="Phosphoribosyltransferase" evidence="5">
    <location>
        <begin position="9"/>
        <end position="142"/>
    </location>
</feature>
<dbReference type="InterPro" id="IPR029057">
    <property type="entry name" value="PRTase-like"/>
</dbReference>
<dbReference type="GO" id="GO:0006355">
    <property type="term" value="P:regulation of DNA-templated transcription"/>
    <property type="evidence" value="ECO:0007669"/>
    <property type="project" value="UniProtKB-UniRule"/>
</dbReference>
<dbReference type="InterPro" id="IPR050137">
    <property type="entry name" value="PyrR_bifunctional"/>
</dbReference>
<dbReference type="AlphaFoldDB" id="A0A0S2T9S5"/>
<comment type="function">
    <text evidence="4">Also displays a weak uracil phosphoribosyltransferase activity which is not physiologically significant.</text>
</comment>
<evidence type="ECO:0000256" key="2">
    <source>
        <dbReference type="ARBA" id="ARBA00023015"/>
    </source>
</evidence>
<dbReference type="InterPro" id="IPR000836">
    <property type="entry name" value="PRTase_dom"/>
</dbReference>
<keyword evidence="3 4" id="KW-0804">Transcription</keyword>
<dbReference type="NCBIfam" id="NF003545">
    <property type="entry name" value="PRK05205.1-1"/>
    <property type="match status" value="1"/>
</dbReference>
<gene>
    <name evidence="4" type="primary">pyrR</name>
    <name evidence="6" type="ORF">Tel_01370</name>
</gene>
<dbReference type="PANTHER" id="PTHR11608:SF0">
    <property type="entry name" value="BIFUNCTIONAL PROTEIN PYRR"/>
    <property type="match status" value="1"/>
</dbReference>
<evidence type="ECO:0000256" key="3">
    <source>
        <dbReference type="ARBA" id="ARBA00023163"/>
    </source>
</evidence>
<comment type="similarity">
    <text evidence="1 4">Belongs to the purine/pyrimidine phosphoribosyltransferase family. PyrR subfamily.</text>
</comment>
<dbReference type="Proteomes" id="UP000055136">
    <property type="component" value="Chromosome"/>
</dbReference>
<reference evidence="6" key="1">
    <citation type="submission" date="2015-10" db="EMBL/GenBank/DDBJ databases">
        <title>Description of Candidatus Tenderia electrophaga gen. nov, sp. nov., an Uncultivated Electroautotroph from a Biocathode Enrichment.</title>
        <authorList>
            <person name="Eddie B.J."/>
            <person name="Malanoski A.P."/>
            <person name="Wang Z."/>
            <person name="Hall R.J."/>
            <person name="Oh S.D."/>
            <person name="Heiner C."/>
            <person name="Lin B."/>
            <person name="Strycharz-Glaven S.M."/>
        </authorList>
    </citation>
    <scope>NUCLEOTIDE SEQUENCE [LARGE SCALE GENOMIC DNA]</scope>
    <source>
        <strain evidence="6">NRL1</strain>
    </source>
</reference>
<accession>A0A0S2T9S5</accession>
<keyword evidence="7" id="KW-1185">Reference proteome</keyword>
<dbReference type="EC" id="2.4.2.9" evidence="4"/>
<protein>
    <recommendedName>
        <fullName evidence="4">Bifunctional protein PyrR</fullName>
    </recommendedName>
    <domain>
        <recommendedName>
            <fullName evidence="4">Pyrimidine operon regulatory protein</fullName>
        </recommendedName>
    </domain>
    <domain>
        <recommendedName>
            <fullName evidence="4">Uracil phosphoribosyltransferase</fullName>
            <shortName evidence="4">UPRTase</shortName>
            <ecNumber evidence="4">2.4.2.9</ecNumber>
        </recommendedName>
    </domain>
</protein>
<name>A0A0S2T9S5_9GAMM</name>
<evidence type="ECO:0000313" key="6">
    <source>
        <dbReference type="EMBL" id="ALP51894.1"/>
    </source>
</evidence>
<evidence type="ECO:0000256" key="1">
    <source>
        <dbReference type="ARBA" id="ARBA00005565"/>
    </source>
</evidence>
<dbReference type="InterPro" id="IPR023050">
    <property type="entry name" value="PyrR"/>
</dbReference>
<dbReference type="KEGG" id="tee:Tel_01370"/>
<dbReference type="STRING" id="1748243.Tel_01370"/>
<dbReference type="EMBL" id="CP013099">
    <property type="protein sequence ID" value="ALP51894.1"/>
    <property type="molecule type" value="Genomic_DNA"/>
</dbReference>
<organism evidence="6 7">
    <name type="scientific">Candidatus Tenderia electrophaga</name>
    <dbReference type="NCBI Taxonomy" id="1748243"/>
    <lineage>
        <taxon>Bacteria</taxon>
        <taxon>Pseudomonadati</taxon>
        <taxon>Pseudomonadota</taxon>
        <taxon>Gammaproteobacteria</taxon>
        <taxon>Candidatus Tenderiales</taxon>
        <taxon>Candidatus Tenderiaceae</taxon>
        <taxon>Candidatus Tenderia</taxon>
    </lineage>
</organism>
<dbReference type="SUPFAM" id="SSF53271">
    <property type="entry name" value="PRTase-like"/>
    <property type="match status" value="1"/>
</dbReference>
<comment type="catalytic activity">
    <reaction evidence="4">
        <text>UMP + diphosphate = 5-phospho-alpha-D-ribose 1-diphosphate + uracil</text>
        <dbReference type="Rhea" id="RHEA:13017"/>
        <dbReference type="ChEBI" id="CHEBI:17568"/>
        <dbReference type="ChEBI" id="CHEBI:33019"/>
        <dbReference type="ChEBI" id="CHEBI:57865"/>
        <dbReference type="ChEBI" id="CHEBI:58017"/>
        <dbReference type="EC" id="2.4.2.9"/>
    </reaction>
</comment>
<dbReference type="HAMAP" id="MF_01219">
    <property type="entry name" value="PyrR"/>
    <property type="match status" value="1"/>
</dbReference>
<evidence type="ECO:0000259" key="5">
    <source>
        <dbReference type="Pfam" id="PF00156"/>
    </source>
</evidence>
<evidence type="ECO:0000256" key="4">
    <source>
        <dbReference type="HAMAP-Rule" id="MF_01219"/>
    </source>
</evidence>
<evidence type="ECO:0000313" key="7">
    <source>
        <dbReference type="Proteomes" id="UP000055136"/>
    </source>
</evidence>
<dbReference type="CDD" id="cd06223">
    <property type="entry name" value="PRTases_typeI"/>
    <property type="match status" value="1"/>
</dbReference>
<dbReference type="GO" id="GO:0004845">
    <property type="term" value="F:uracil phosphoribosyltransferase activity"/>
    <property type="evidence" value="ECO:0007669"/>
    <property type="project" value="UniProtKB-UniRule"/>
</dbReference>
<keyword evidence="2 4" id="KW-0805">Transcription regulation</keyword>